<organism evidence="3 4">
    <name type="scientific">Candidatus Brevifilum fermentans</name>
    <dbReference type="NCBI Taxonomy" id="1986204"/>
    <lineage>
        <taxon>Bacteria</taxon>
        <taxon>Bacillati</taxon>
        <taxon>Chloroflexota</taxon>
        <taxon>Anaerolineae</taxon>
        <taxon>Anaerolineales</taxon>
        <taxon>Anaerolineaceae</taxon>
        <taxon>Candidatus Brevifilum</taxon>
    </lineage>
</organism>
<dbReference type="GO" id="GO:0016787">
    <property type="term" value="F:hydrolase activity"/>
    <property type="evidence" value="ECO:0007669"/>
    <property type="project" value="InterPro"/>
</dbReference>
<dbReference type="Proteomes" id="UP000195514">
    <property type="component" value="Chromosome I"/>
</dbReference>
<dbReference type="InterPro" id="IPR032465">
    <property type="entry name" value="ACMSD"/>
</dbReference>
<dbReference type="RefSeq" id="WP_157891612.1">
    <property type="nucleotide sequence ID" value="NZ_LT859958.1"/>
</dbReference>
<keyword evidence="4" id="KW-1185">Reference proteome</keyword>
<dbReference type="Gene3D" id="3.20.20.140">
    <property type="entry name" value="Metal-dependent hydrolases"/>
    <property type="match status" value="1"/>
</dbReference>
<dbReference type="Pfam" id="PF04909">
    <property type="entry name" value="Amidohydro_2"/>
    <property type="match status" value="1"/>
</dbReference>
<dbReference type="PANTHER" id="PTHR21240:SF28">
    <property type="entry name" value="ISO-OROTATE DECARBOXYLASE (EUROFUNG)"/>
    <property type="match status" value="1"/>
</dbReference>
<dbReference type="GO" id="GO:0019748">
    <property type="term" value="P:secondary metabolic process"/>
    <property type="evidence" value="ECO:0007669"/>
    <property type="project" value="TreeGrafter"/>
</dbReference>
<dbReference type="PANTHER" id="PTHR21240">
    <property type="entry name" value="2-AMINO-3-CARBOXYLMUCONATE-6-SEMIALDEHYDE DECARBOXYLASE"/>
    <property type="match status" value="1"/>
</dbReference>
<dbReference type="InterPro" id="IPR006680">
    <property type="entry name" value="Amidohydro-rel"/>
</dbReference>
<gene>
    <name evidence="3" type="ORF">CFX1CAM_0032</name>
</gene>
<sequence length="377" mass="42934">MFFKPFKIIDSHIHFPHHSYGDRLMAILAEVGIEKLAVVCTPDEKRLSLVPDALHLKGKFPDQVYLFGGLDISPLFITPDIAGEVFADYVDVLSELGADGIKMIEGKAEMRKRLPIPDFDSPVYAPYWAKMAERQIPLVFHVNDPEEFWDAEKIPAWAREMGWYYGDGTFIDNEAQYRQVLNVLERHPNLKVTFAHFFFLSAQLDRLADYLDRYPNMHVDLTPGIEMYFNFAIDPQKTRDFFIKYQDRMIYGTDIGARALLADAGGGIEPEESLARIEVVRGFLEYEGPFQLTHEGFLFGGKEAWFYGIKLPDPVLEKIYHQNFERFAGKTPKALNPAAILEECQRLEAMINAMAAVTPGMPGDTSSVAVVRDFFSQ</sequence>
<dbReference type="OrthoDB" id="8673173at2"/>
<accession>A0A1Y6K2K0</accession>
<reference evidence="4" key="1">
    <citation type="submission" date="2017-05" db="EMBL/GenBank/DDBJ databases">
        <authorList>
            <person name="Kirkegaard R."/>
            <person name="Mcilroy J S."/>
        </authorList>
    </citation>
    <scope>NUCLEOTIDE SEQUENCE [LARGE SCALE GENOMIC DNA]</scope>
</reference>
<name>A0A1Y6K2K0_9CHLR</name>
<keyword evidence="1" id="KW-0456">Lyase</keyword>
<dbReference type="AlphaFoldDB" id="A0A1Y6K2K0"/>
<evidence type="ECO:0000256" key="1">
    <source>
        <dbReference type="ARBA" id="ARBA00023239"/>
    </source>
</evidence>
<evidence type="ECO:0000313" key="3">
    <source>
        <dbReference type="EMBL" id="SMX53098.1"/>
    </source>
</evidence>
<dbReference type="EMBL" id="LT859958">
    <property type="protein sequence ID" value="SMX53098.1"/>
    <property type="molecule type" value="Genomic_DNA"/>
</dbReference>
<evidence type="ECO:0000259" key="2">
    <source>
        <dbReference type="Pfam" id="PF04909"/>
    </source>
</evidence>
<dbReference type="InterPro" id="IPR032466">
    <property type="entry name" value="Metal_Hydrolase"/>
</dbReference>
<proteinExistence type="predicted"/>
<protein>
    <recommendedName>
        <fullName evidence="2">Amidohydrolase-related domain-containing protein</fullName>
    </recommendedName>
</protein>
<dbReference type="KEGG" id="abat:CFX1CAM_0032"/>
<dbReference type="GO" id="GO:0016831">
    <property type="term" value="F:carboxy-lyase activity"/>
    <property type="evidence" value="ECO:0007669"/>
    <property type="project" value="InterPro"/>
</dbReference>
<dbReference type="GO" id="GO:0005737">
    <property type="term" value="C:cytoplasm"/>
    <property type="evidence" value="ECO:0007669"/>
    <property type="project" value="TreeGrafter"/>
</dbReference>
<feature type="domain" description="Amidohydrolase-related" evidence="2">
    <location>
        <begin position="85"/>
        <end position="326"/>
    </location>
</feature>
<dbReference type="SUPFAM" id="SSF51556">
    <property type="entry name" value="Metallo-dependent hydrolases"/>
    <property type="match status" value="1"/>
</dbReference>
<evidence type="ECO:0000313" key="4">
    <source>
        <dbReference type="Proteomes" id="UP000195514"/>
    </source>
</evidence>